<name>A0ABV5NG44_9ACTN</name>
<dbReference type="SMART" id="SM00354">
    <property type="entry name" value="HTH_LACI"/>
    <property type="match status" value="1"/>
</dbReference>
<feature type="domain" description="HTH lacI-type" evidence="4">
    <location>
        <begin position="18"/>
        <end position="72"/>
    </location>
</feature>
<dbReference type="RefSeq" id="WP_379482794.1">
    <property type="nucleotide sequence ID" value="NZ_JBHMCF010000007.1"/>
</dbReference>
<sequence>MSMVAGPPDDGATQSRPLTIAQLAELAQVSTATVSKVVNGRTEVRPETRALIERLIHEHGYRPQRRRAPFAPLVELAFDTLDGEAPAEVAAGAERVTREHGMAVTLSRLRYGDDRGRDWIEGVLSRRPTGVISVFCSLTGTEREQLATRGIPLVLLDPRDEQPAEVASVGASDWSGGLTATRHLLSLGHRRIAAVAGPADALAARARLDGYRTALDMAGLPVDPGLIAGPGDAPERLLRLPSPPTAILTCDDGQAAGVYRIVHRLGLRIPDDVSVIGFDAPLAGRWMDPPLTTIRRPLPEMAATAADLVLALARGDRPVRHRVELGTDLILRGSTTPAERYCRITENNLDARRRGGLA</sequence>
<protein>
    <submittedName>
        <fullName evidence="6">LacI family DNA-binding transcriptional regulator</fullName>
    </submittedName>
</protein>
<evidence type="ECO:0000313" key="7">
    <source>
        <dbReference type="Proteomes" id="UP001589568"/>
    </source>
</evidence>
<reference evidence="6 7" key="1">
    <citation type="submission" date="2024-09" db="EMBL/GenBank/DDBJ databases">
        <authorList>
            <person name="Sun Q."/>
            <person name="Mori K."/>
        </authorList>
    </citation>
    <scope>NUCLEOTIDE SEQUENCE [LARGE SCALE GENOMIC DNA]</scope>
    <source>
        <strain evidence="6 7">JCM 3324</strain>
    </source>
</reference>
<keyword evidence="3" id="KW-0804">Transcription</keyword>
<dbReference type="Gene3D" id="3.40.50.2300">
    <property type="match status" value="2"/>
</dbReference>
<dbReference type="PROSITE" id="PS50943">
    <property type="entry name" value="HTH_CROC1"/>
    <property type="match status" value="1"/>
</dbReference>
<comment type="caution">
    <text evidence="6">The sequence shown here is derived from an EMBL/GenBank/DDBJ whole genome shotgun (WGS) entry which is preliminary data.</text>
</comment>
<dbReference type="InterPro" id="IPR000843">
    <property type="entry name" value="HTH_LacI"/>
</dbReference>
<evidence type="ECO:0000259" key="5">
    <source>
        <dbReference type="PROSITE" id="PS50943"/>
    </source>
</evidence>
<dbReference type="Pfam" id="PF00356">
    <property type="entry name" value="LacI"/>
    <property type="match status" value="1"/>
</dbReference>
<accession>A0ABV5NG44</accession>
<dbReference type="InterPro" id="IPR001387">
    <property type="entry name" value="Cro/C1-type_HTH"/>
</dbReference>
<dbReference type="PROSITE" id="PS50932">
    <property type="entry name" value="HTH_LACI_2"/>
    <property type="match status" value="1"/>
</dbReference>
<dbReference type="Proteomes" id="UP001589568">
    <property type="component" value="Unassembled WGS sequence"/>
</dbReference>
<evidence type="ECO:0000259" key="4">
    <source>
        <dbReference type="PROSITE" id="PS50932"/>
    </source>
</evidence>
<feature type="domain" description="HTH cro/C1-type" evidence="5">
    <location>
        <begin position="18"/>
        <end position="48"/>
    </location>
</feature>
<dbReference type="EMBL" id="JBHMCF010000007">
    <property type="protein sequence ID" value="MFB9469265.1"/>
    <property type="molecule type" value="Genomic_DNA"/>
</dbReference>
<proteinExistence type="predicted"/>
<keyword evidence="7" id="KW-1185">Reference proteome</keyword>
<dbReference type="InterPro" id="IPR046335">
    <property type="entry name" value="LacI/GalR-like_sensor"/>
</dbReference>
<organism evidence="6 7">
    <name type="scientific">Nonomuraea salmonea</name>
    <dbReference type="NCBI Taxonomy" id="46181"/>
    <lineage>
        <taxon>Bacteria</taxon>
        <taxon>Bacillati</taxon>
        <taxon>Actinomycetota</taxon>
        <taxon>Actinomycetes</taxon>
        <taxon>Streptosporangiales</taxon>
        <taxon>Streptosporangiaceae</taxon>
        <taxon>Nonomuraea</taxon>
    </lineage>
</organism>
<gene>
    <name evidence="6" type="ORF">ACFFR3_07090</name>
</gene>
<evidence type="ECO:0000256" key="3">
    <source>
        <dbReference type="ARBA" id="ARBA00023163"/>
    </source>
</evidence>
<dbReference type="SUPFAM" id="SSF53822">
    <property type="entry name" value="Periplasmic binding protein-like I"/>
    <property type="match status" value="1"/>
</dbReference>
<dbReference type="SUPFAM" id="SSF47413">
    <property type="entry name" value="lambda repressor-like DNA-binding domains"/>
    <property type="match status" value="1"/>
</dbReference>
<evidence type="ECO:0000256" key="2">
    <source>
        <dbReference type="ARBA" id="ARBA00023125"/>
    </source>
</evidence>
<dbReference type="Gene3D" id="1.10.260.40">
    <property type="entry name" value="lambda repressor-like DNA-binding domains"/>
    <property type="match status" value="1"/>
</dbReference>
<keyword evidence="2 6" id="KW-0238">DNA-binding</keyword>
<keyword evidence="1" id="KW-0805">Transcription regulation</keyword>
<evidence type="ECO:0000256" key="1">
    <source>
        <dbReference type="ARBA" id="ARBA00023015"/>
    </source>
</evidence>
<dbReference type="InterPro" id="IPR028082">
    <property type="entry name" value="Peripla_BP_I"/>
</dbReference>
<dbReference type="PANTHER" id="PTHR30146">
    <property type="entry name" value="LACI-RELATED TRANSCRIPTIONAL REPRESSOR"/>
    <property type="match status" value="1"/>
</dbReference>
<evidence type="ECO:0000313" key="6">
    <source>
        <dbReference type="EMBL" id="MFB9469265.1"/>
    </source>
</evidence>
<dbReference type="GO" id="GO:0003677">
    <property type="term" value="F:DNA binding"/>
    <property type="evidence" value="ECO:0007669"/>
    <property type="project" value="UniProtKB-KW"/>
</dbReference>
<dbReference type="CDD" id="cd01392">
    <property type="entry name" value="HTH_LacI"/>
    <property type="match status" value="1"/>
</dbReference>
<dbReference type="InterPro" id="IPR010982">
    <property type="entry name" value="Lambda_DNA-bd_dom_sf"/>
</dbReference>
<dbReference type="Pfam" id="PF13377">
    <property type="entry name" value="Peripla_BP_3"/>
    <property type="match status" value="1"/>
</dbReference>
<dbReference type="PANTHER" id="PTHR30146:SF153">
    <property type="entry name" value="LACTOSE OPERON REPRESSOR"/>
    <property type="match status" value="1"/>
</dbReference>